<sequence>MRQSVFDENMEEEIDIFDLECKEWGFCLRELFGLGLGTGDYGHLTVEHASMLLRNFRSLRHYSNQGFEAAHKLQKQIFSRATNHDGSGEATSLDQILTHQYAEKLLFLRLCFREAKECARKGKAKFYFRGCGWPSISTKGWSVAHKRWIEIMDDVFSTFMCKDFLSYEYNEKKCCVVSKSDQPKFEYDDTTWENIIKQKMAEYKWLESETRRARKAKKVRVPQKTRRILFKARKGKTNRSKLSPALLPSSSTSQTQRSPKTSNVRESKGKSRCSSVTPKHEKSSPSATHTTKARFPKLRRCLFKVSSRKRKPASPLKTSPIKRKPAAKTQTSCSNHVLSSEDPANSILSFTNSISADSNSLLKEDHKTPLLNLTNRRQNTKRKRNIKKCDGSKFRKMLKDVSVNADEHSENESCFYSVSNNNSPNLICRGTFHQGCHDSFHYPGQQCSAIALAAIFYSTITSVDTWKSTNVDEILLLGDKIHFYQLCHLKKDPNGDQKLTLDEVPNGLTMLNYTFSNEGREIVAGSLKKEDDPDNDFPTLEEALRKCQGATGMVLRVLDYCVGCIKESSSWCLVDSHARNSEGFIDENGTGVVLKFKSSSELANYVRRFVEQQTTLPRDADLSFEALIVKVRKVQNEDSNGSIVPTMKLFSWASSHGQCEIFSTSLCRLEEGKKLDDNTVDFYILHSIKSLVEEDKRDDLHVFNSCFYA</sequence>
<gene>
    <name evidence="2" type="ORF">PEVE_00033672</name>
</gene>
<evidence type="ECO:0000313" key="3">
    <source>
        <dbReference type="Proteomes" id="UP001159427"/>
    </source>
</evidence>
<dbReference type="PANTHER" id="PTHR40552:SF6">
    <property type="entry name" value="FI09606P-RELATED"/>
    <property type="match status" value="1"/>
</dbReference>
<reference evidence="2 3" key="1">
    <citation type="submission" date="2022-05" db="EMBL/GenBank/DDBJ databases">
        <authorList>
            <consortium name="Genoscope - CEA"/>
            <person name="William W."/>
        </authorList>
    </citation>
    <scope>NUCLEOTIDE SEQUENCE [LARGE SCALE GENOMIC DNA]</scope>
</reference>
<comment type="caution">
    <text evidence="2">The sequence shown here is derived from an EMBL/GenBank/DDBJ whole genome shotgun (WGS) entry which is preliminary data.</text>
</comment>
<evidence type="ECO:0000313" key="2">
    <source>
        <dbReference type="EMBL" id="CAH3196810.1"/>
    </source>
</evidence>
<feature type="region of interest" description="Disordered" evidence="1">
    <location>
        <begin position="214"/>
        <end position="338"/>
    </location>
</feature>
<proteinExistence type="predicted"/>
<feature type="compositionally biased region" description="Basic residues" evidence="1">
    <location>
        <begin position="214"/>
        <end position="239"/>
    </location>
</feature>
<accession>A0ABN8T0K6</accession>
<feature type="compositionally biased region" description="Polar residues" evidence="1">
    <location>
        <begin position="328"/>
        <end position="338"/>
    </location>
</feature>
<feature type="compositionally biased region" description="Low complexity" evidence="1">
    <location>
        <begin position="240"/>
        <end position="262"/>
    </location>
</feature>
<dbReference type="Gene3D" id="3.90.70.120">
    <property type="match status" value="1"/>
</dbReference>
<organism evidence="2 3">
    <name type="scientific">Porites evermanni</name>
    <dbReference type="NCBI Taxonomy" id="104178"/>
    <lineage>
        <taxon>Eukaryota</taxon>
        <taxon>Metazoa</taxon>
        <taxon>Cnidaria</taxon>
        <taxon>Anthozoa</taxon>
        <taxon>Hexacorallia</taxon>
        <taxon>Scleractinia</taxon>
        <taxon>Fungiina</taxon>
        <taxon>Poritidae</taxon>
        <taxon>Porites</taxon>
    </lineage>
</organism>
<evidence type="ECO:0000256" key="1">
    <source>
        <dbReference type="SAM" id="MobiDB-lite"/>
    </source>
</evidence>
<protein>
    <submittedName>
        <fullName evidence="2">Uncharacterized protein</fullName>
    </submittedName>
</protein>
<dbReference type="EMBL" id="CALNXI010005004">
    <property type="protein sequence ID" value="CAH3196810.1"/>
    <property type="molecule type" value="Genomic_DNA"/>
</dbReference>
<name>A0ABN8T0K6_9CNID</name>
<keyword evidence="3" id="KW-1185">Reference proteome</keyword>
<dbReference type="PROSITE" id="PS00018">
    <property type="entry name" value="EF_HAND_1"/>
    <property type="match status" value="1"/>
</dbReference>
<dbReference type="InterPro" id="IPR018247">
    <property type="entry name" value="EF_Hand_1_Ca_BS"/>
</dbReference>
<dbReference type="PANTHER" id="PTHR40552">
    <property type="entry name" value="AT05186P-RELATED"/>
    <property type="match status" value="1"/>
</dbReference>
<feature type="compositionally biased region" description="Basic residues" evidence="1">
    <location>
        <begin position="291"/>
        <end position="312"/>
    </location>
</feature>
<dbReference type="Proteomes" id="UP001159427">
    <property type="component" value="Unassembled WGS sequence"/>
</dbReference>